<accession>A0AAV5CF46</accession>
<keyword evidence="4" id="KW-1185">Reference proteome</keyword>
<dbReference type="Proteomes" id="UP001054889">
    <property type="component" value="Unassembled WGS sequence"/>
</dbReference>
<comment type="caution">
    <text evidence="3">The sequence shown here is derived from an EMBL/GenBank/DDBJ whole genome shotgun (WGS) entry which is preliminary data.</text>
</comment>
<protein>
    <submittedName>
        <fullName evidence="3">Uncharacterized protein</fullName>
    </submittedName>
</protein>
<keyword evidence="2" id="KW-0812">Transmembrane</keyword>
<feature type="region of interest" description="Disordered" evidence="1">
    <location>
        <begin position="37"/>
        <end position="61"/>
    </location>
</feature>
<evidence type="ECO:0000313" key="4">
    <source>
        <dbReference type="Proteomes" id="UP001054889"/>
    </source>
</evidence>
<name>A0AAV5CF46_ELECO</name>
<proteinExistence type="predicted"/>
<organism evidence="3 4">
    <name type="scientific">Eleusine coracana subsp. coracana</name>
    <dbReference type="NCBI Taxonomy" id="191504"/>
    <lineage>
        <taxon>Eukaryota</taxon>
        <taxon>Viridiplantae</taxon>
        <taxon>Streptophyta</taxon>
        <taxon>Embryophyta</taxon>
        <taxon>Tracheophyta</taxon>
        <taxon>Spermatophyta</taxon>
        <taxon>Magnoliopsida</taxon>
        <taxon>Liliopsida</taxon>
        <taxon>Poales</taxon>
        <taxon>Poaceae</taxon>
        <taxon>PACMAD clade</taxon>
        <taxon>Chloridoideae</taxon>
        <taxon>Cynodonteae</taxon>
        <taxon>Eleusininae</taxon>
        <taxon>Eleusine</taxon>
    </lineage>
</organism>
<sequence>MAAAAVLRSVASKIARASPLLYPRPGLALQGQTSSSRLFSNSFSSPCAGSTPPPPPNNNKANLIRDSTNAAFFLLYGGLIVFAWVKLSSDRSDAAAASRGSLKLEQDLTQTTKDCHRINAVLDTSSVGKKSMQASGVYT</sequence>
<reference evidence="3" key="2">
    <citation type="submission" date="2021-12" db="EMBL/GenBank/DDBJ databases">
        <title>Resequencing data analysis of finger millet.</title>
        <authorList>
            <person name="Hatakeyama M."/>
            <person name="Aluri S."/>
            <person name="Balachadran M.T."/>
            <person name="Sivarajan S.R."/>
            <person name="Poveda L."/>
            <person name="Shimizu-Inatsugi R."/>
            <person name="Schlapbach R."/>
            <person name="Sreeman S.M."/>
            <person name="Shimizu K.K."/>
        </authorList>
    </citation>
    <scope>NUCLEOTIDE SEQUENCE</scope>
</reference>
<dbReference type="EMBL" id="BQKI01000006">
    <property type="protein sequence ID" value="GJM96676.1"/>
    <property type="molecule type" value="Genomic_DNA"/>
</dbReference>
<gene>
    <name evidence="3" type="primary">ga13538</name>
    <name evidence="3" type="ORF">PR202_ga13538</name>
</gene>
<evidence type="ECO:0000256" key="2">
    <source>
        <dbReference type="SAM" id="Phobius"/>
    </source>
</evidence>
<evidence type="ECO:0000256" key="1">
    <source>
        <dbReference type="SAM" id="MobiDB-lite"/>
    </source>
</evidence>
<dbReference type="AlphaFoldDB" id="A0AAV5CF46"/>
<feature type="transmembrane region" description="Helical" evidence="2">
    <location>
        <begin position="67"/>
        <end position="85"/>
    </location>
</feature>
<evidence type="ECO:0000313" key="3">
    <source>
        <dbReference type="EMBL" id="GJM96676.1"/>
    </source>
</evidence>
<keyword evidence="2" id="KW-0472">Membrane</keyword>
<reference evidence="3" key="1">
    <citation type="journal article" date="2018" name="DNA Res.">
        <title>Multiple hybrid de novo genome assembly of finger millet, an orphan allotetraploid crop.</title>
        <authorList>
            <person name="Hatakeyama M."/>
            <person name="Aluri S."/>
            <person name="Balachadran M.T."/>
            <person name="Sivarajan S.R."/>
            <person name="Patrignani A."/>
            <person name="Gruter S."/>
            <person name="Poveda L."/>
            <person name="Shimizu-Inatsugi R."/>
            <person name="Baeten J."/>
            <person name="Francoijs K.J."/>
            <person name="Nataraja K.N."/>
            <person name="Reddy Y.A.N."/>
            <person name="Phadnis S."/>
            <person name="Ravikumar R.L."/>
            <person name="Schlapbach R."/>
            <person name="Sreeman S.M."/>
            <person name="Shimizu K.K."/>
        </authorList>
    </citation>
    <scope>NUCLEOTIDE SEQUENCE</scope>
</reference>
<keyword evidence="2" id="KW-1133">Transmembrane helix</keyword>